<dbReference type="Pfam" id="PF01513">
    <property type="entry name" value="NAD_kinase"/>
    <property type="match status" value="1"/>
</dbReference>
<organism evidence="7 8">
    <name type="scientific">Candidatus Sungbacteria bacterium RIFCSPLOWO2_12_FULL_41_11</name>
    <dbReference type="NCBI Taxonomy" id="1802286"/>
    <lineage>
        <taxon>Bacteria</taxon>
        <taxon>Candidatus Sungiibacteriota</taxon>
    </lineage>
</organism>
<dbReference type="InterPro" id="IPR017437">
    <property type="entry name" value="ATP-NAD_kinase_PpnK-typ_C"/>
</dbReference>
<keyword evidence="6" id="KW-0067">ATP-binding</keyword>
<sequence>MSKTPFKKISFYYRGSNPRAPVWEKRIKSWIKKRYPETIFLETGIFPKQKKDAPNLLIVLGGDGTILEASQKYQKWNSLIFGLNLGHVGFLASVREPKNFLSGISKIFKKKYRALPRMLIKAVIYRKNKKIFSAYALNDVAVQNLLGMVDIEVFVDNHPVQYIHGTGVLIATATGTTAYNLSAHGPIVMPDIKCLIITELLDHNIPTPSLIIKRNRNIILKIKDFRKQNRFIIKKTGETADVVLTTDTENIISLQKGDKIIIRRSERLVRFAELEKNYFFKSLQEKFAFR</sequence>
<feature type="binding site" evidence="6">
    <location>
        <begin position="138"/>
        <end position="139"/>
    </location>
    <ligand>
        <name>NAD(+)</name>
        <dbReference type="ChEBI" id="CHEBI:57540"/>
    </ligand>
</feature>
<evidence type="ECO:0000313" key="7">
    <source>
        <dbReference type="EMBL" id="OHA12684.1"/>
    </source>
</evidence>
<dbReference type="Proteomes" id="UP000177171">
    <property type="component" value="Unassembled WGS sequence"/>
</dbReference>
<evidence type="ECO:0000256" key="4">
    <source>
        <dbReference type="ARBA" id="ARBA00023027"/>
    </source>
</evidence>
<keyword evidence="6" id="KW-0547">Nucleotide-binding</keyword>
<protein>
    <recommendedName>
        <fullName evidence="6">NAD kinase</fullName>
        <ecNumber evidence="6">2.7.1.23</ecNumber>
    </recommendedName>
    <alternativeName>
        <fullName evidence="6">ATP-dependent NAD kinase</fullName>
    </alternativeName>
</protein>
<dbReference type="GO" id="GO:0046872">
    <property type="term" value="F:metal ion binding"/>
    <property type="evidence" value="ECO:0007669"/>
    <property type="project" value="UniProtKB-UniRule"/>
</dbReference>
<dbReference type="GO" id="GO:0003951">
    <property type="term" value="F:NAD+ kinase activity"/>
    <property type="evidence" value="ECO:0007669"/>
    <property type="project" value="UniProtKB-UniRule"/>
</dbReference>
<keyword evidence="1 6" id="KW-0808">Transferase</keyword>
<name>A0A1G2LMD4_9BACT</name>
<evidence type="ECO:0000256" key="2">
    <source>
        <dbReference type="ARBA" id="ARBA00022777"/>
    </source>
</evidence>
<evidence type="ECO:0000313" key="8">
    <source>
        <dbReference type="Proteomes" id="UP000177171"/>
    </source>
</evidence>
<dbReference type="InterPro" id="IPR002504">
    <property type="entry name" value="NADK"/>
</dbReference>
<keyword evidence="4 6" id="KW-0520">NAD</keyword>
<dbReference type="GO" id="GO:0005737">
    <property type="term" value="C:cytoplasm"/>
    <property type="evidence" value="ECO:0007669"/>
    <property type="project" value="UniProtKB-SubCell"/>
</dbReference>
<evidence type="ECO:0000256" key="3">
    <source>
        <dbReference type="ARBA" id="ARBA00022857"/>
    </source>
</evidence>
<keyword evidence="6" id="KW-0963">Cytoplasm</keyword>
<evidence type="ECO:0000256" key="5">
    <source>
        <dbReference type="ARBA" id="ARBA00047925"/>
    </source>
</evidence>
<proteinExistence type="inferred from homology"/>
<dbReference type="Gene3D" id="2.60.200.30">
    <property type="entry name" value="Probable inorganic polyphosphate/atp-NAD kinase, domain 2"/>
    <property type="match status" value="1"/>
</dbReference>
<dbReference type="PANTHER" id="PTHR20275">
    <property type="entry name" value="NAD KINASE"/>
    <property type="match status" value="1"/>
</dbReference>
<feature type="binding site" evidence="6">
    <location>
        <begin position="177"/>
        <end position="182"/>
    </location>
    <ligand>
        <name>NAD(+)</name>
        <dbReference type="ChEBI" id="CHEBI:57540"/>
    </ligand>
</feature>
<keyword evidence="2 6" id="KW-0418">Kinase</keyword>
<comment type="caution">
    <text evidence="6">Lacks conserved residue(s) required for the propagation of feature annotation.</text>
</comment>
<dbReference type="GO" id="GO:0006741">
    <property type="term" value="P:NADP+ biosynthetic process"/>
    <property type="evidence" value="ECO:0007669"/>
    <property type="project" value="UniProtKB-UniRule"/>
</dbReference>
<dbReference type="GO" id="GO:0005524">
    <property type="term" value="F:ATP binding"/>
    <property type="evidence" value="ECO:0007669"/>
    <property type="project" value="UniProtKB-KW"/>
</dbReference>
<dbReference type="AlphaFoldDB" id="A0A1G2LMD4"/>
<dbReference type="PANTHER" id="PTHR20275:SF0">
    <property type="entry name" value="NAD KINASE"/>
    <property type="match status" value="1"/>
</dbReference>
<dbReference type="Pfam" id="PF20143">
    <property type="entry name" value="NAD_kinase_C"/>
    <property type="match status" value="1"/>
</dbReference>
<dbReference type="GO" id="GO:0019674">
    <property type="term" value="P:NAD+ metabolic process"/>
    <property type="evidence" value="ECO:0007669"/>
    <property type="project" value="InterPro"/>
</dbReference>
<dbReference type="GO" id="GO:0051287">
    <property type="term" value="F:NAD binding"/>
    <property type="evidence" value="ECO:0007669"/>
    <property type="project" value="UniProtKB-ARBA"/>
</dbReference>
<dbReference type="SUPFAM" id="SSF111331">
    <property type="entry name" value="NAD kinase/diacylglycerol kinase-like"/>
    <property type="match status" value="1"/>
</dbReference>
<comment type="similarity">
    <text evidence="6">Belongs to the NAD kinase family.</text>
</comment>
<feature type="binding site" evidence="6">
    <location>
        <position position="201"/>
    </location>
    <ligand>
        <name>NAD(+)</name>
        <dbReference type="ChEBI" id="CHEBI:57540"/>
    </ligand>
</feature>
<evidence type="ECO:0000256" key="6">
    <source>
        <dbReference type="HAMAP-Rule" id="MF_00361"/>
    </source>
</evidence>
<comment type="caution">
    <text evidence="7">The sequence shown here is derived from an EMBL/GenBank/DDBJ whole genome shotgun (WGS) entry which is preliminary data.</text>
</comment>
<comment type="catalytic activity">
    <reaction evidence="5 6">
        <text>NAD(+) + ATP = ADP + NADP(+) + H(+)</text>
        <dbReference type="Rhea" id="RHEA:18629"/>
        <dbReference type="ChEBI" id="CHEBI:15378"/>
        <dbReference type="ChEBI" id="CHEBI:30616"/>
        <dbReference type="ChEBI" id="CHEBI:57540"/>
        <dbReference type="ChEBI" id="CHEBI:58349"/>
        <dbReference type="ChEBI" id="CHEBI:456216"/>
        <dbReference type="EC" id="2.7.1.23"/>
    </reaction>
</comment>
<dbReference type="InterPro" id="IPR017438">
    <property type="entry name" value="ATP-NAD_kinase_N"/>
</dbReference>
<comment type="subcellular location">
    <subcellularLocation>
        <location evidence="6">Cytoplasm</location>
    </subcellularLocation>
</comment>
<dbReference type="Gene3D" id="3.40.50.10330">
    <property type="entry name" value="Probable inorganic polyphosphate/atp-NAD kinase, domain 1"/>
    <property type="match status" value="1"/>
</dbReference>
<dbReference type="EC" id="2.7.1.23" evidence="6"/>
<reference evidence="7 8" key="1">
    <citation type="journal article" date="2016" name="Nat. Commun.">
        <title>Thousands of microbial genomes shed light on interconnected biogeochemical processes in an aquifer system.</title>
        <authorList>
            <person name="Anantharaman K."/>
            <person name="Brown C.T."/>
            <person name="Hug L.A."/>
            <person name="Sharon I."/>
            <person name="Castelle C.J."/>
            <person name="Probst A.J."/>
            <person name="Thomas B.C."/>
            <person name="Singh A."/>
            <person name="Wilkins M.J."/>
            <person name="Karaoz U."/>
            <person name="Brodie E.L."/>
            <person name="Williams K.H."/>
            <person name="Hubbard S.S."/>
            <person name="Banfield J.F."/>
        </authorList>
    </citation>
    <scope>NUCLEOTIDE SEQUENCE [LARGE SCALE GENOMIC DNA]</scope>
</reference>
<gene>
    <name evidence="6" type="primary">nadK</name>
    <name evidence="7" type="ORF">A3G49_00215</name>
</gene>
<keyword evidence="3 6" id="KW-0521">NADP</keyword>
<dbReference type="EMBL" id="MHQY01000044">
    <property type="protein sequence ID" value="OHA12684.1"/>
    <property type="molecule type" value="Genomic_DNA"/>
</dbReference>
<dbReference type="InterPro" id="IPR016064">
    <property type="entry name" value="NAD/diacylglycerol_kinase_sf"/>
</dbReference>
<comment type="cofactor">
    <cofactor evidence="6">
        <name>a divalent metal cation</name>
        <dbReference type="ChEBI" id="CHEBI:60240"/>
    </cofactor>
</comment>
<feature type="binding site" evidence="6">
    <location>
        <position position="164"/>
    </location>
    <ligand>
        <name>NAD(+)</name>
        <dbReference type="ChEBI" id="CHEBI:57540"/>
    </ligand>
</feature>
<dbReference type="HAMAP" id="MF_00361">
    <property type="entry name" value="NAD_kinase"/>
    <property type="match status" value="1"/>
</dbReference>
<evidence type="ECO:0000256" key="1">
    <source>
        <dbReference type="ARBA" id="ARBA00022679"/>
    </source>
</evidence>
<feature type="active site" description="Proton acceptor" evidence="6">
    <location>
        <position position="63"/>
    </location>
</feature>
<feature type="binding site" evidence="6">
    <location>
        <begin position="63"/>
        <end position="64"/>
    </location>
    <ligand>
        <name>NAD(+)</name>
        <dbReference type="ChEBI" id="CHEBI:57540"/>
    </ligand>
</feature>
<comment type="function">
    <text evidence="6">Involved in the regulation of the intracellular balance of NAD and NADP, and is a key enzyme in the biosynthesis of NADP. Catalyzes specifically the phosphorylation on 2'-hydroxyl of the adenosine moiety of NAD to yield NADP.</text>
</comment>
<accession>A0A1G2LMD4</accession>